<keyword evidence="1" id="KW-0472">Membrane</keyword>
<sequence length="78" mass="8647">MKPPRKPDPEPLQTNDSATILVGIGLWAVALVVLLIIRPAQGWWIWTCVAGIGLGGFGLVYVHRRNRREQVQSSDVTK</sequence>
<reference evidence="2" key="1">
    <citation type="submission" date="2021-01" db="EMBL/GenBank/DDBJ databases">
        <title>Whole genome shotgun sequence of Acrocarpospora phusangensis NBRC 108782.</title>
        <authorList>
            <person name="Komaki H."/>
            <person name="Tamura T."/>
        </authorList>
    </citation>
    <scope>NUCLEOTIDE SEQUENCE</scope>
    <source>
        <strain evidence="2">NBRC 108782</strain>
    </source>
</reference>
<dbReference type="AlphaFoldDB" id="A0A919UPV9"/>
<evidence type="ECO:0000313" key="3">
    <source>
        <dbReference type="Proteomes" id="UP000640052"/>
    </source>
</evidence>
<dbReference type="Proteomes" id="UP000640052">
    <property type="component" value="Unassembled WGS sequence"/>
</dbReference>
<dbReference type="RefSeq" id="WP_204045821.1">
    <property type="nucleotide sequence ID" value="NZ_BOOA01000113.1"/>
</dbReference>
<evidence type="ECO:0000313" key="2">
    <source>
        <dbReference type="EMBL" id="GIH29209.1"/>
    </source>
</evidence>
<dbReference type="InterPro" id="IPR019681">
    <property type="entry name" value="DUF2530"/>
</dbReference>
<evidence type="ECO:0008006" key="4">
    <source>
        <dbReference type="Google" id="ProtNLM"/>
    </source>
</evidence>
<keyword evidence="1" id="KW-0812">Transmembrane</keyword>
<evidence type="ECO:0000256" key="1">
    <source>
        <dbReference type="SAM" id="Phobius"/>
    </source>
</evidence>
<keyword evidence="3" id="KW-1185">Reference proteome</keyword>
<organism evidence="2 3">
    <name type="scientific">Acrocarpospora phusangensis</name>
    <dbReference type="NCBI Taxonomy" id="1070424"/>
    <lineage>
        <taxon>Bacteria</taxon>
        <taxon>Bacillati</taxon>
        <taxon>Actinomycetota</taxon>
        <taxon>Actinomycetes</taxon>
        <taxon>Streptosporangiales</taxon>
        <taxon>Streptosporangiaceae</taxon>
        <taxon>Acrocarpospora</taxon>
    </lineage>
</organism>
<protein>
    <recommendedName>
        <fullName evidence="4">DUF2530 domain-containing protein</fullName>
    </recommendedName>
</protein>
<proteinExistence type="predicted"/>
<feature type="transmembrane region" description="Helical" evidence="1">
    <location>
        <begin position="43"/>
        <end position="62"/>
    </location>
</feature>
<keyword evidence="1" id="KW-1133">Transmembrane helix</keyword>
<accession>A0A919UPV9</accession>
<comment type="caution">
    <text evidence="2">The sequence shown here is derived from an EMBL/GenBank/DDBJ whole genome shotgun (WGS) entry which is preliminary data.</text>
</comment>
<feature type="transmembrane region" description="Helical" evidence="1">
    <location>
        <begin position="20"/>
        <end position="37"/>
    </location>
</feature>
<dbReference type="EMBL" id="BOOA01000113">
    <property type="protein sequence ID" value="GIH29209.1"/>
    <property type="molecule type" value="Genomic_DNA"/>
</dbReference>
<dbReference type="Pfam" id="PF10745">
    <property type="entry name" value="DUF2530"/>
    <property type="match status" value="1"/>
</dbReference>
<gene>
    <name evidence="2" type="ORF">Aph01nite_75190</name>
</gene>
<name>A0A919UPV9_9ACTN</name>